<dbReference type="Proteomes" id="UP000245765">
    <property type="component" value="Unassembled WGS sequence"/>
</dbReference>
<dbReference type="CDD" id="cd07012">
    <property type="entry name" value="PBP2_Bug_TTT"/>
    <property type="match status" value="1"/>
</dbReference>
<dbReference type="Gene3D" id="3.40.190.150">
    <property type="entry name" value="Bordetella uptake gene, domain 1"/>
    <property type="match status" value="1"/>
</dbReference>
<comment type="caution">
    <text evidence="2">The sequence shown here is derived from an EMBL/GenBank/DDBJ whole genome shotgun (WGS) entry which is preliminary data.</text>
</comment>
<name>A0A317F735_9PROT</name>
<dbReference type="PANTHER" id="PTHR42928">
    <property type="entry name" value="TRICARBOXYLATE-BINDING PROTEIN"/>
    <property type="match status" value="1"/>
</dbReference>
<dbReference type="SUPFAM" id="SSF53850">
    <property type="entry name" value="Periplasmic binding protein-like II"/>
    <property type="match status" value="1"/>
</dbReference>
<dbReference type="EMBL" id="QGNA01000006">
    <property type="protein sequence ID" value="PWS34525.1"/>
    <property type="molecule type" value="Genomic_DNA"/>
</dbReference>
<evidence type="ECO:0000313" key="2">
    <source>
        <dbReference type="EMBL" id="PWS34525.1"/>
    </source>
</evidence>
<dbReference type="PIRSF" id="PIRSF017082">
    <property type="entry name" value="YflP"/>
    <property type="match status" value="1"/>
</dbReference>
<dbReference type="Gene3D" id="3.40.190.10">
    <property type="entry name" value="Periplasmic binding protein-like II"/>
    <property type="match status" value="1"/>
</dbReference>
<accession>A0A317F735</accession>
<sequence length="325" mass="34353">MTTWEESRMSAITRRSLVIAGGTVLAAPALAQNADWPSKEIRLIVSVAPGGGADLVARQVARVIAQDTGGTVVVRNIVGGSGLTGMAEMASSPPDGYTLSLVNIGSLLVLPHIMQVPFSWDDLAFLGGISQNYYGVAVAANSPWQTFGDMIATGKTRRITYACATIMNGVALVQAGNQSGARFRLVNTQTDAEAITQTVGGFVDIAMTSSTVLLPMLQSQRLKLLAVTPARWPNMPDIPTVKEAGYNGETVVPLGFACPAGVPAPIRARFEAAILKAARDPATVEMLTRTINMPKPMTGAEFRHALFSQAPTIEAMLAEAGMKRR</sequence>
<protein>
    <recommendedName>
        <fullName evidence="4">Tripartite tricarboxylate transporter substrate binding protein</fullName>
    </recommendedName>
</protein>
<reference evidence="3" key="1">
    <citation type="submission" date="2018-05" db="EMBL/GenBank/DDBJ databases">
        <authorList>
            <person name="Du Z."/>
            <person name="Wang X."/>
        </authorList>
    </citation>
    <scope>NUCLEOTIDE SEQUENCE [LARGE SCALE GENOMIC DNA]</scope>
    <source>
        <strain evidence="3">CQN31</strain>
    </source>
</reference>
<proteinExistence type="inferred from homology"/>
<dbReference type="InterPro" id="IPR005064">
    <property type="entry name" value="BUG"/>
</dbReference>
<evidence type="ECO:0000256" key="1">
    <source>
        <dbReference type="ARBA" id="ARBA00006987"/>
    </source>
</evidence>
<evidence type="ECO:0000313" key="3">
    <source>
        <dbReference type="Proteomes" id="UP000245765"/>
    </source>
</evidence>
<dbReference type="Pfam" id="PF03401">
    <property type="entry name" value="TctC"/>
    <property type="match status" value="1"/>
</dbReference>
<dbReference type="PANTHER" id="PTHR42928:SF5">
    <property type="entry name" value="BLR1237 PROTEIN"/>
    <property type="match status" value="1"/>
</dbReference>
<dbReference type="InterPro" id="IPR042100">
    <property type="entry name" value="Bug_dom1"/>
</dbReference>
<dbReference type="AlphaFoldDB" id="A0A317F735"/>
<evidence type="ECO:0008006" key="4">
    <source>
        <dbReference type="Google" id="ProtNLM"/>
    </source>
</evidence>
<keyword evidence="3" id="KW-1185">Reference proteome</keyword>
<comment type="similarity">
    <text evidence="1">Belongs to the UPF0065 (bug) family.</text>
</comment>
<organism evidence="2 3">
    <name type="scientific">Falsiroseomonas bella</name>
    <dbReference type="NCBI Taxonomy" id="2184016"/>
    <lineage>
        <taxon>Bacteria</taxon>
        <taxon>Pseudomonadati</taxon>
        <taxon>Pseudomonadota</taxon>
        <taxon>Alphaproteobacteria</taxon>
        <taxon>Acetobacterales</taxon>
        <taxon>Roseomonadaceae</taxon>
        <taxon>Falsiroseomonas</taxon>
    </lineage>
</organism>
<gene>
    <name evidence="2" type="ORF">DFH01_23555</name>
</gene>